<keyword evidence="4" id="KW-0862">Zinc</keyword>
<dbReference type="Gene3D" id="4.10.1110.10">
    <property type="entry name" value="AN1-like Zinc finger"/>
    <property type="match status" value="1"/>
</dbReference>
<reference evidence="10 11" key="1">
    <citation type="submission" date="2024-01" db="EMBL/GenBank/DDBJ databases">
        <title>The genomes of 5 underutilized Papilionoideae crops provide insights into root nodulation and disease resistance.</title>
        <authorList>
            <person name="Yuan L."/>
        </authorList>
    </citation>
    <scope>NUCLEOTIDE SEQUENCE [LARGE SCALE GENOMIC DNA]</scope>
    <source>
        <strain evidence="10">LY-2023</strain>
        <tissue evidence="10">Leaf</tissue>
    </source>
</reference>
<evidence type="ECO:0000313" key="10">
    <source>
        <dbReference type="EMBL" id="KAK7278647.1"/>
    </source>
</evidence>
<dbReference type="SUPFAM" id="SSF57716">
    <property type="entry name" value="Glucocorticoid receptor-like (DNA-binding domain)"/>
    <property type="match status" value="1"/>
</dbReference>
<dbReference type="Proteomes" id="UP001359559">
    <property type="component" value="Unassembled WGS sequence"/>
</dbReference>
<evidence type="ECO:0000256" key="5">
    <source>
        <dbReference type="PROSITE-ProRule" id="PRU00449"/>
    </source>
</evidence>
<accession>A0AAN9IGS8</accession>
<keyword evidence="7" id="KW-0812">Transmembrane</keyword>
<protein>
    <recommendedName>
        <fullName evidence="12">Zinc finger A20 and AN1 domain-containing stress-associated protein 4</fullName>
    </recommendedName>
</protein>
<evidence type="ECO:0000256" key="3">
    <source>
        <dbReference type="ARBA" id="ARBA00022771"/>
    </source>
</evidence>
<evidence type="ECO:0000256" key="7">
    <source>
        <dbReference type="SAM" id="Phobius"/>
    </source>
</evidence>
<dbReference type="PANTHER" id="PTHR10634:SF67">
    <property type="entry name" value="AN1-TYPE ZINC FINGER PROTEIN 3"/>
    <property type="match status" value="1"/>
</dbReference>
<feature type="domain" description="AN1-type" evidence="9">
    <location>
        <begin position="196"/>
        <end position="242"/>
    </location>
</feature>
<dbReference type="SMART" id="SM00154">
    <property type="entry name" value="ZnF_AN1"/>
    <property type="match status" value="1"/>
</dbReference>
<dbReference type="Gene3D" id="1.20.5.4770">
    <property type="match status" value="1"/>
</dbReference>
<dbReference type="InterPro" id="IPR035896">
    <property type="entry name" value="AN1-like_Znf"/>
</dbReference>
<feature type="compositionally biased region" description="Low complexity" evidence="6">
    <location>
        <begin position="150"/>
        <end position="181"/>
    </location>
</feature>
<evidence type="ECO:0000256" key="4">
    <source>
        <dbReference type="ARBA" id="ARBA00022833"/>
    </source>
</evidence>
<evidence type="ECO:0000259" key="8">
    <source>
        <dbReference type="PROSITE" id="PS51036"/>
    </source>
</evidence>
<dbReference type="Pfam" id="PF01428">
    <property type="entry name" value="zf-AN1"/>
    <property type="match status" value="1"/>
</dbReference>
<dbReference type="EMBL" id="JAYKXN010000006">
    <property type="protein sequence ID" value="KAK7278647.1"/>
    <property type="molecule type" value="Genomic_DNA"/>
</dbReference>
<dbReference type="InterPro" id="IPR002653">
    <property type="entry name" value="Znf_A20"/>
</dbReference>
<name>A0AAN9IGS8_CLITE</name>
<evidence type="ECO:0008006" key="12">
    <source>
        <dbReference type="Google" id="ProtNLM"/>
    </source>
</evidence>
<keyword evidence="3 5" id="KW-0863">Zinc-finger</keyword>
<dbReference type="SUPFAM" id="SSF118310">
    <property type="entry name" value="AN1-like Zinc finger"/>
    <property type="match status" value="1"/>
</dbReference>
<feature type="region of interest" description="Disordered" evidence="6">
    <location>
        <begin position="149"/>
        <end position="181"/>
    </location>
</feature>
<gene>
    <name evidence="10" type="ORF">RJT34_23681</name>
</gene>
<evidence type="ECO:0000256" key="6">
    <source>
        <dbReference type="SAM" id="MobiDB-lite"/>
    </source>
</evidence>
<dbReference type="PANTHER" id="PTHR10634">
    <property type="entry name" value="AN1-TYPE ZINC FINGER PROTEIN"/>
    <property type="match status" value="1"/>
</dbReference>
<feature type="domain" description="A20-type" evidence="8">
    <location>
        <begin position="109"/>
        <end position="143"/>
    </location>
</feature>
<dbReference type="InterPro" id="IPR000058">
    <property type="entry name" value="Znf_AN1"/>
</dbReference>
<organism evidence="10 11">
    <name type="scientific">Clitoria ternatea</name>
    <name type="common">Butterfly pea</name>
    <dbReference type="NCBI Taxonomy" id="43366"/>
    <lineage>
        <taxon>Eukaryota</taxon>
        <taxon>Viridiplantae</taxon>
        <taxon>Streptophyta</taxon>
        <taxon>Embryophyta</taxon>
        <taxon>Tracheophyta</taxon>
        <taxon>Spermatophyta</taxon>
        <taxon>Magnoliopsida</taxon>
        <taxon>eudicotyledons</taxon>
        <taxon>Gunneridae</taxon>
        <taxon>Pentapetalae</taxon>
        <taxon>rosids</taxon>
        <taxon>fabids</taxon>
        <taxon>Fabales</taxon>
        <taxon>Fabaceae</taxon>
        <taxon>Papilionoideae</taxon>
        <taxon>50 kb inversion clade</taxon>
        <taxon>NPAAA clade</taxon>
        <taxon>indigoferoid/millettioid clade</taxon>
        <taxon>Phaseoleae</taxon>
        <taxon>Clitoria</taxon>
    </lineage>
</organism>
<feature type="transmembrane region" description="Helical" evidence="7">
    <location>
        <begin position="7"/>
        <end position="30"/>
    </location>
</feature>
<dbReference type="AlphaFoldDB" id="A0AAN9IGS8"/>
<dbReference type="InterPro" id="IPR050652">
    <property type="entry name" value="AN1_A20_ZnFinger"/>
</dbReference>
<dbReference type="Pfam" id="PF01754">
    <property type="entry name" value="zf-A20"/>
    <property type="match status" value="1"/>
</dbReference>
<dbReference type="GO" id="GO:0003677">
    <property type="term" value="F:DNA binding"/>
    <property type="evidence" value="ECO:0007669"/>
    <property type="project" value="InterPro"/>
</dbReference>
<dbReference type="PROSITE" id="PS51036">
    <property type="entry name" value="ZF_A20"/>
    <property type="match status" value="1"/>
</dbReference>
<dbReference type="GO" id="GO:0008270">
    <property type="term" value="F:zinc ion binding"/>
    <property type="evidence" value="ECO:0007669"/>
    <property type="project" value="UniProtKB-KW"/>
</dbReference>
<evidence type="ECO:0000256" key="2">
    <source>
        <dbReference type="ARBA" id="ARBA00022723"/>
    </source>
</evidence>
<dbReference type="FunFam" id="4.10.1110.10:FF:000001">
    <property type="entry name" value="Zinc finger AN1-type containing 6"/>
    <property type="match status" value="1"/>
</dbReference>
<comment type="caution">
    <text evidence="10">The sequence shown here is derived from an EMBL/GenBank/DDBJ whole genome shotgun (WGS) entry which is preliminary data.</text>
</comment>
<evidence type="ECO:0000259" key="9">
    <source>
        <dbReference type="PROSITE" id="PS51039"/>
    </source>
</evidence>
<evidence type="ECO:0000313" key="11">
    <source>
        <dbReference type="Proteomes" id="UP001359559"/>
    </source>
</evidence>
<keyword evidence="7" id="KW-1133">Transmembrane helix</keyword>
<evidence type="ECO:0000256" key="1">
    <source>
        <dbReference type="ARBA" id="ARBA00003732"/>
    </source>
</evidence>
<comment type="function">
    <text evidence="1">May be involved in environmental stress response.</text>
</comment>
<keyword evidence="2" id="KW-0479">Metal-binding</keyword>
<keyword evidence="7" id="KW-0472">Membrane</keyword>
<keyword evidence="11" id="KW-1185">Reference proteome</keyword>
<dbReference type="PROSITE" id="PS51039">
    <property type="entry name" value="ZF_AN1"/>
    <property type="match status" value="1"/>
</dbReference>
<dbReference type="SMART" id="SM00259">
    <property type="entry name" value="ZnF_A20"/>
    <property type="match status" value="1"/>
</dbReference>
<proteinExistence type="predicted"/>
<sequence length="261" mass="28903">MLRLNSFSLLIISSSSLFPLPLLILILILIHNHFLFLNNSISYKPAFSDLPFKFSRNPNAPVIVFLFLPPFREFSDRFLSRIVVSSKERKPDNHRRSKSMAEEHRCETPEGHRLCANNCGFFGSPTTMNLCSKCYGDIRLKEQEEASTKSTIETALSSSSSVTQSIPTSSSSPPAVESVESPPPAAVVSVASSSVTVTPNRCATCRKRVGLTGFTCRCGVTFCGTHRYPEKHACGFDFKAVGREEIARANPLIKAEKLRRI</sequence>